<evidence type="ECO:0000313" key="3">
    <source>
        <dbReference type="Proteomes" id="UP000008632"/>
    </source>
</evidence>
<dbReference type="Proteomes" id="UP000008632">
    <property type="component" value="Chromosome"/>
</dbReference>
<dbReference type="HOGENOM" id="CLU_057854_1_0_6"/>
<dbReference type="PROSITE" id="PS51257">
    <property type="entry name" value="PROKAR_LIPOPROTEIN"/>
    <property type="match status" value="1"/>
</dbReference>
<accession>E6WUP8</accession>
<name>E6WUP8_PSEUU</name>
<reference evidence="2 3" key="1">
    <citation type="submission" date="2011-01" db="EMBL/GenBank/DDBJ databases">
        <title>Complete sequence of Pseudoxanthomonas suwonensis 11-1.</title>
        <authorList>
            <consortium name="US DOE Joint Genome Institute"/>
            <person name="Lucas S."/>
            <person name="Copeland A."/>
            <person name="Lapidus A."/>
            <person name="Cheng J.-F."/>
            <person name="Goodwin L."/>
            <person name="Pitluck S."/>
            <person name="Teshima H."/>
            <person name="Detter J.C."/>
            <person name="Han C."/>
            <person name="Tapia R."/>
            <person name="Land M."/>
            <person name="Hauser L."/>
            <person name="Kyrpides N."/>
            <person name="Ivanova N."/>
            <person name="Ovchinnikova G."/>
            <person name="Siebers A.K."/>
            <person name="Allgaier M."/>
            <person name="Thelen M.P."/>
            <person name="Hugenholtz P."/>
            <person name="Gladden J."/>
            <person name="Woyke T."/>
        </authorList>
    </citation>
    <scope>NUCLEOTIDE SEQUENCE [LARGE SCALE GENOMIC DNA]</scope>
    <source>
        <strain evidence="3">11-1</strain>
    </source>
</reference>
<dbReference type="AlphaFoldDB" id="E6WUP8"/>
<feature type="compositionally biased region" description="Gly residues" evidence="1">
    <location>
        <begin position="386"/>
        <end position="399"/>
    </location>
</feature>
<dbReference type="Gene3D" id="3.90.226.10">
    <property type="entry name" value="2-enoyl-CoA Hydratase, Chain A, domain 1"/>
    <property type="match status" value="1"/>
</dbReference>
<dbReference type="EMBL" id="CP002446">
    <property type="protein sequence ID" value="ADV27750.1"/>
    <property type="molecule type" value="Genomic_DNA"/>
</dbReference>
<evidence type="ECO:0000313" key="2">
    <source>
        <dbReference type="EMBL" id="ADV27750.1"/>
    </source>
</evidence>
<gene>
    <name evidence="2" type="ordered locus">Psesu_1909</name>
</gene>
<organism evidence="2 3">
    <name type="scientific">Pseudoxanthomonas suwonensis (strain 11-1)</name>
    <dbReference type="NCBI Taxonomy" id="743721"/>
    <lineage>
        <taxon>Bacteria</taxon>
        <taxon>Pseudomonadati</taxon>
        <taxon>Pseudomonadota</taxon>
        <taxon>Gammaproteobacteria</taxon>
        <taxon>Lysobacterales</taxon>
        <taxon>Lysobacteraceae</taxon>
        <taxon>Pseudoxanthomonas</taxon>
    </lineage>
</organism>
<keyword evidence="3" id="KW-1185">Reference proteome</keyword>
<dbReference type="SUPFAM" id="SSF52096">
    <property type="entry name" value="ClpP/crotonase"/>
    <property type="match status" value="1"/>
</dbReference>
<dbReference type="eggNOG" id="COG3904">
    <property type="taxonomic scope" value="Bacteria"/>
</dbReference>
<dbReference type="KEGG" id="psu:Psesu_1909"/>
<proteinExistence type="predicted"/>
<dbReference type="RefSeq" id="WP_013535578.1">
    <property type="nucleotide sequence ID" value="NC_014924.1"/>
</dbReference>
<dbReference type="OrthoDB" id="6034073at2"/>
<feature type="region of interest" description="Disordered" evidence="1">
    <location>
        <begin position="363"/>
        <end position="399"/>
    </location>
</feature>
<evidence type="ECO:0000256" key="1">
    <source>
        <dbReference type="SAM" id="MobiDB-lite"/>
    </source>
</evidence>
<dbReference type="STRING" id="743721.Psesu_1909"/>
<sequence>MSKASRRILSVVLLLAAAIGVLVACQRFVADEEEVQTQPVASPEEGGAVSRDPMPEEAMSVEALPQGQAAEPEGEVDWSPRELSGQAWISCSLDYREGDGASLASLEREALREGVEACREGQVVRVRYTGKISPEFTALVQRVTVTADELGIVHRVLDLDSTGGQVEDAIRAGDWIGNHHWTLWVREDSVCHSACVFVLAGGDSRVLAGRVGIHRIIRLSSTATSRQELNTELQAVYGTVRAYLERNGASPLLADVMKTVPNRSLRLLNQDELAAYGLDGNNAAQDDLDRMRLLDKCGDDFMQRRDRWVRAFEERCRSEREVFARNACGLQLRRGLGFPDDDCPAESPLAEFNAIEVVLLDAEATADGASPPEPDDAATADASSGASGGSSGSGVAGGG</sequence>
<protein>
    <submittedName>
        <fullName evidence="2">Putative secreted protein</fullName>
    </submittedName>
</protein>
<dbReference type="InterPro" id="IPR029045">
    <property type="entry name" value="ClpP/crotonase-like_dom_sf"/>
</dbReference>